<dbReference type="SUPFAM" id="SSF54292">
    <property type="entry name" value="2Fe-2S ferredoxin-like"/>
    <property type="match status" value="1"/>
</dbReference>
<dbReference type="Gene3D" id="3.10.20.30">
    <property type="match status" value="1"/>
</dbReference>
<comment type="caution">
    <text evidence="3">The sequence shown here is derived from an EMBL/GenBank/DDBJ whole genome shotgun (WGS) entry which is preliminary data.</text>
</comment>
<dbReference type="CDD" id="cd06185">
    <property type="entry name" value="PDR_like"/>
    <property type="match status" value="1"/>
</dbReference>
<feature type="domain" description="2Fe-2S ferredoxin-type" evidence="1">
    <location>
        <begin position="232"/>
        <end position="319"/>
    </location>
</feature>
<dbReference type="PROSITE" id="PS51085">
    <property type="entry name" value="2FE2S_FER_2"/>
    <property type="match status" value="1"/>
</dbReference>
<dbReference type="InterPro" id="IPR012675">
    <property type="entry name" value="Beta-grasp_dom_sf"/>
</dbReference>
<gene>
    <name evidence="3" type="ORF">OUO13_13700</name>
</gene>
<dbReference type="InterPro" id="IPR006058">
    <property type="entry name" value="2Fe2S_fd_BS"/>
</dbReference>
<keyword evidence="4" id="KW-1185">Reference proteome</keyword>
<evidence type="ECO:0000313" key="4">
    <source>
        <dbReference type="Proteomes" id="UP001150830"/>
    </source>
</evidence>
<name>A0A9X3EGE1_9GAMM</name>
<dbReference type="InterPro" id="IPR017927">
    <property type="entry name" value="FAD-bd_FR_type"/>
</dbReference>
<dbReference type="GO" id="GO:0051537">
    <property type="term" value="F:2 iron, 2 sulfur cluster binding"/>
    <property type="evidence" value="ECO:0007669"/>
    <property type="project" value="InterPro"/>
</dbReference>
<dbReference type="Pfam" id="PF00111">
    <property type="entry name" value="Fer2"/>
    <property type="match status" value="1"/>
</dbReference>
<accession>A0A9X3EGE1</accession>
<dbReference type="CDD" id="cd00207">
    <property type="entry name" value="fer2"/>
    <property type="match status" value="1"/>
</dbReference>
<evidence type="ECO:0000259" key="1">
    <source>
        <dbReference type="PROSITE" id="PS51085"/>
    </source>
</evidence>
<dbReference type="GO" id="GO:0016491">
    <property type="term" value="F:oxidoreductase activity"/>
    <property type="evidence" value="ECO:0007669"/>
    <property type="project" value="InterPro"/>
</dbReference>
<dbReference type="AlphaFoldDB" id="A0A9X3EGE1"/>
<dbReference type="SUPFAM" id="SSF52343">
    <property type="entry name" value="Ferredoxin reductase-like, C-terminal NADP-linked domain"/>
    <property type="match status" value="1"/>
</dbReference>
<dbReference type="SUPFAM" id="SSF63380">
    <property type="entry name" value="Riboflavin synthase domain-like"/>
    <property type="match status" value="1"/>
</dbReference>
<dbReference type="InterPro" id="IPR039261">
    <property type="entry name" value="FNR_nucleotide-bd"/>
</dbReference>
<dbReference type="EMBL" id="JAPNOA010000039">
    <property type="protein sequence ID" value="MCY0966244.1"/>
    <property type="molecule type" value="Genomic_DNA"/>
</dbReference>
<dbReference type="PROSITE" id="PS51384">
    <property type="entry name" value="FAD_FR"/>
    <property type="match status" value="1"/>
</dbReference>
<dbReference type="PRINTS" id="PR00409">
    <property type="entry name" value="PHDIOXRDTASE"/>
</dbReference>
<evidence type="ECO:0000313" key="3">
    <source>
        <dbReference type="EMBL" id="MCY0966244.1"/>
    </source>
</evidence>
<dbReference type="Pfam" id="PF00175">
    <property type="entry name" value="NAD_binding_1"/>
    <property type="match status" value="1"/>
</dbReference>
<organism evidence="3 4">
    <name type="scientific">Parathalassolituus penaei</name>
    <dbReference type="NCBI Taxonomy" id="2997323"/>
    <lineage>
        <taxon>Bacteria</taxon>
        <taxon>Pseudomonadati</taxon>
        <taxon>Pseudomonadota</taxon>
        <taxon>Gammaproteobacteria</taxon>
        <taxon>Oceanospirillales</taxon>
        <taxon>Oceanospirillaceae</taxon>
        <taxon>Parathalassolituus</taxon>
    </lineage>
</organism>
<dbReference type="Gene3D" id="3.40.50.80">
    <property type="entry name" value="Nucleotide-binding domain of ferredoxin-NADP reductase (FNR) module"/>
    <property type="match status" value="1"/>
</dbReference>
<dbReference type="InterPro" id="IPR001433">
    <property type="entry name" value="OxRdtase_FAD/NAD-bd"/>
</dbReference>
<dbReference type="InterPro" id="IPR017938">
    <property type="entry name" value="Riboflavin_synthase-like_b-brl"/>
</dbReference>
<sequence length="319" mass="34676">MSEELLTVVVRRRDLQAEGVVVLELVDPNGQALPVFEAGAHIDLHLGEGMIRQYSLCSNPADVSAYRVGILKDPKSRGGSIAVHESLHEGTELTISAPRNLFPLDADAGRSVLIGGGIGITPMIAMAYALQAAGKAFDLWYCGRSRATCAFVDDLKASVFAEHVHFHFDDEHDGKGVNLDQVFEGADGSTHMYTCGPSGFMEWVMNTAASKGFSDNRIHKEFFQVEVETGGEAFEVVAKRSGKTVQVGADQTIVEALAEVGIKVRMSCEQGICGTCLCDVLEGEPEHRDQFLTDDEKEDNDQILLCCSRSRTPRLVLDI</sequence>
<dbReference type="InterPro" id="IPR052353">
    <property type="entry name" value="Benzoxazolinone_Detox_Enz"/>
</dbReference>
<reference evidence="3" key="1">
    <citation type="submission" date="2022-11" db="EMBL/GenBank/DDBJ databases">
        <title>Parathalassolutuus dongxingensis gen. nov., sp. nov., a novel member of family Oceanospirillaceae isolated from a coastal shrimp pond in Guangxi, China.</title>
        <authorList>
            <person name="Chen H."/>
        </authorList>
    </citation>
    <scope>NUCLEOTIDE SEQUENCE</scope>
    <source>
        <strain evidence="3">G-43</strain>
    </source>
</reference>
<dbReference type="PROSITE" id="PS00197">
    <property type="entry name" value="2FE2S_FER_1"/>
    <property type="match status" value="1"/>
</dbReference>
<protein>
    <submittedName>
        <fullName evidence="3">PDR/VanB family oxidoreductase</fullName>
    </submittedName>
</protein>
<dbReference type="PANTHER" id="PTHR30212:SF2">
    <property type="entry name" value="PROTEIN YIIM"/>
    <property type="match status" value="1"/>
</dbReference>
<dbReference type="Gene3D" id="2.40.30.10">
    <property type="entry name" value="Translation factors"/>
    <property type="match status" value="1"/>
</dbReference>
<dbReference type="InterPro" id="IPR036010">
    <property type="entry name" value="2Fe-2S_ferredoxin-like_sf"/>
</dbReference>
<evidence type="ECO:0000259" key="2">
    <source>
        <dbReference type="PROSITE" id="PS51384"/>
    </source>
</evidence>
<proteinExistence type="predicted"/>
<feature type="domain" description="FAD-binding FR-type" evidence="2">
    <location>
        <begin position="2"/>
        <end position="105"/>
    </location>
</feature>
<dbReference type="PANTHER" id="PTHR30212">
    <property type="entry name" value="PROTEIN YIIM"/>
    <property type="match status" value="1"/>
</dbReference>
<dbReference type="Proteomes" id="UP001150830">
    <property type="component" value="Unassembled WGS sequence"/>
</dbReference>
<dbReference type="RefSeq" id="WP_283174455.1">
    <property type="nucleotide sequence ID" value="NZ_JAPNOA010000039.1"/>
</dbReference>
<dbReference type="InterPro" id="IPR001041">
    <property type="entry name" value="2Fe-2S_ferredoxin-type"/>
</dbReference>